<dbReference type="Proteomes" id="UP000597301">
    <property type="component" value="Unassembled WGS sequence"/>
</dbReference>
<dbReference type="EMBL" id="BMHM01000008">
    <property type="protein sequence ID" value="GGC99412.1"/>
    <property type="molecule type" value="Genomic_DNA"/>
</dbReference>
<gene>
    <name evidence="2" type="ORF">GCM10011382_32380</name>
</gene>
<accession>A0ABQ1PMC6</accession>
<keyword evidence="1" id="KW-1133">Transmembrane helix</keyword>
<keyword evidence="1" id="KW-0812">Transmembrane</keyword>
<evidence type="ECO:0008006" key="4">
    <source>
        <dbReference type="Google" id="ProtNLM"/>
    </source>
</evidence>
<evidence type="ECO:0000313" key="3">
    <source>
        <dbReference type="Proteomes" id="UP000597301"/>
    </source>
</evidence>
<evidence type="ECO:0000256" key="1">
    <source>
        <dbReference type="SAM" id="Phobius"/>
    </source>
</evidence>
<dbReference type="NCBIfam" id="TIGR02532">
    <property type="entry name" value="IV_pilin_GFxxxE"/>
    <property type="match status" value="1"/>
</dbReference>
<evidence type="ECO:0000313" key="2">
    <source>
        <dbReference type="EMBL" id="GGC99412.1"/>
    </source>
</evidence>
<dbReference type="RefSeq" id="WP_229755602.1">
    <property type="nucleotide sequence ID" value="NZ_BMHM01000008.1"/>
</dbReference>
<dbReference type="Pfam" id="PF07963">
    <property type="entry name" value="N_methyl"/>
    <property type="match status" value="1"/>
</dbReference>
<reference evidence="3" key="1">
    <citation type="journal article" date="2019" name="Int. J. Syst. Evol. Microbiol.">
        <title>The Global Catalogue of Microorganisms (GCM) 10K type strain sequencing project: providing services to taxonomists for standard genome sequencing and annotation.</title>
        <authorList>
            <consortium name="The Broad Institute Genomics Platform"/>
            <consortium name="The Broad Institute Genome Sequencing Center for Infectious Disease"/>
            <person name="Wu L."/>
            <person name="Ma J."/>
        </authorList>
    </citation>
    <scope>NUCLEOTIDE SEQUENCE [LARGE SCALE GENOMIC DNA]</scope>
    <source>
        <strain evidence="3">CGMCC 1.15122</strain>
    </source>
</reference>
<name>A0ABQ1PMC6_9GAMM</name>
<dbReference type="InterPro" id="IPR012902">
    <property type="entry name" value="N_methyl_site"/>
</dbReference>
<sequence length="154" mass="16707">MPMERQYGFTLTEVMVAMAMGLLIVIGAGQLFLGTLQTTRHVDALSRQQEALIFAVSTITQTLRQHGPYDEAGEAFYHLRCDSVEEACRCTLQDMSRAQPLVNFSIPDSPACVRDEPIGSGTSDGAESLVTLPLGPGGRDLGFYVTHRAALFSP</sequence>
<keyword evidence="3" id="KW-1185">Reference proteome</keyword>
<proteinExistence type="predicted"/>
<keyword evidence="1" id="KW-0472">Membrane</keyword>
<comment type="caution">
    <text evidence="2">The sequence shown here is derived from an EMBL/GenBank/DDBJ whole genome shotgun (WGS) entry which is preliminary data.</text>
</comment>
<protein>
    <recommendedName>
        <fullName evidence="4">Prepilin-type N-terminal cleavage/methylation domain-containing protein</fullName>
    </recommendedName>
</protein>
<feature type="transmembrane region" description="Helical" evidence="1">
    <location>
        <begin position="7"/>
        <end position="33"/>
    </location>
</feature>
<organism evidence="2 3">
    <name type="scientific">Vreelandella lutescens</name>
    <dbReference type="NCBI Taxonomy" id="1602943"/>
    <lineage>
        <taxon>Bacteria</taxon>
        <taxon>Pseudomonadati</taxon>
        <taxon>Pseudomonadota</taxon>
        <taxon>Gammaproteobacteria</taxon>
        <taxon>Oceanospirillales</taxon>
        <taxon>Halomonadaceae</taxon>
        <taxon>Vreelandella</taxon>
    </lineage>
</organism>